<dbReference type="Gene3D" id="2.60.40.790">
    <property type="match status" value="1"/>
</dbReference>
<sequence length="141" mass="16008">MMRWDPFKEIEELQERLGRGLGMGRGARGEQTLAPLVDVWEDEEGLHFAVYLPGIDPEKVEVTAEEETLTVKAERPFEKRENVAYHRVEGPYGTFVRSFSIPAVYDLGKVAAKFKNGVLYLSVPRAEETKPRKIQVEVEAS</sequence>
<dbReference type="Proteomes" id="UP000885759">
    <property type="component" value="Unassembled WGS sequence"/>
</dbReference>
<organism evidence="4">
    <name type="scientific">Oceanithermus profundus</name>
    <dbReference type="NCBI Taxonomy" id="187137"/>
    <lineage>
        <taxon>Bacteria</taxon>
        <taxon>Thermotogati</taxon>
        <taxon>Deinococcota</taxon>
        <taxon>Deinococci</taxon>
        <taxon>Thermales</taxon>
        <taxon>Thermaceae</taxon>
        <taxon>Oceanithermus</taxon>
    </lineage>
</organism>
<name>A0A7C4Z4N3_9DEIN</name>
<dbReference type="Pfam" id="PF00011">
    <property type="entry name" value="HSP20"/>
    <property type="match status" value="1"/>
</dbReference>
<comment type="caution">
    <text evidence="4">The sequence shown here is derived from an EMBL/GenBank/DDBJ whole genome shotgun (WGS) entry which is preliminary data.</text>
</comment>
<dbReference type="SUPFAM" id="SSF49764">
    <property type="entry name" value="HSP20-like chaperones"/>
    <property type="match status" value="1"/>
</dbReference>
<reference evidence="4" key="1">
    <citation type="journal article" date="2020" name="mSystems">
        <title>Genome- and Community-Level Interaction Insights into Carbon Utilization and Element Cycling Functions of Hydrothermarchaeota in Hydrothermal Sediment.</title>
        <authorList>
            <person name="Zhou Z."/>
            <person name="Liu Y."/>
            <person name="Xu W."/>
            <person name="Pan J."/>
            <person name="Luo Z.H."/>
            <person name="Li M."/>
        </authorList>
    </citation>
    <scope>NUCLEOTIDE SEQUENCE [LARGE SCALE GENOMIC DNA]</scope>
    <source>
        <strain evidence="4">HyVt-570</strain>
    </source>
</reference>
<dbReference type="InterPro" id="IPR002068">
    <property type="entry name" value="A-crystallin/Hsp20_dom"/>
</dbReference>
<dbReference type="PROSITE" id="PS01031">
    <property type="entry name" value="SHSP"/>
    <property type="match status" value="1"/>
</dbReference>
<dbReference type="InterPro" id="IPR031107">
    <property type="entry name" value="Small_HSP"/>
</dbReference>
<evidence type="ECO:0000256" key="1">
    <source>
        <dbReference type="PROSITE-ProRule" id="PRU00285"/>
    </source>
</evidence>
<evidence type="ECO:0000313" key="4">
    <source>
        <dbReference type="EMBL" id="HGY08953.1"/>
    </source>
</evidence>
<dbReference type="InterPro" id="IPR008978">
    <property type="entry name" value="HSP20-like_chaperone"/>
</dbReference>
<comment type="similarity">
    <text evidence="1 2">Belongs to the small heat shock protein (HSP20) family.</text>
</comment>
<proteinExistence type="inferred from homology"/>
<evidence type="ECO:0000259" key="3">
    <source>
        <dbReference type="PROSITE" id="PS01031"/>
    </source>
</evidence>
<dbReference type="AlphaFoldDB" id="A0A7C4Z4N3"/>
<accession>A0A7C4Z4N3</accession>
<dbReference type="EMBL" id="DRPZ01000073">
    <property type="protein sequence ID" value="HGY08953.1"/>
    <property type="molecule type" value="Genomic_DNA"/>
</dbReference>
<protein>
    <submittedName>
        <fullName evidence="4">Hsp20/alpha crystallin family protein</fullName>
    </submittedName>
</protein>
<feature type="domain" description="SHSP" evidence="3">
    <location>
        <begin position="27"/>
        <end position="141"/>
    </location>
</feature>
<dbReference type="CDD" id="cd06464">
    <property type="entry name" value="ACD_sHsps-like"/>
    <property type="match status" value="1"/>
</dbReference>
<dbReference type="PANTHER" id="PTHR11527">
    <property type="entry name" value="HEAT-SHOCK PROTEIN 20 FAMILY MEMBER"/>
    <property type="match status" value="1"/>
</dbReference>
<evidence type="ECO:0000256" key="2">
    <source>
        <dbReference type="RuleBase" id="RU003616"/>
    </source>
</evidence>
<gene>
    <name evidence="4" type="ORF">ENK37_02710</name>
</gene>